<organism evidence="1 2">
    <name type="scientific">Thelohanellus kitauei</name>
    <name type="common">Myxosporean</name>
    <dbReference type="NCBI Taxonomy" id="669202"/>
    <lineage>
        <taxon>Eukaryota</taxon>
        <taxon>Metazoa</taxon>
        <taxon>Cnidaria</taxon>
        <taxon>Myxozoa</taxon>
        <taxon>Myxosporea</taxon>
        <taxon>Bivalvulida</taxon>
        <taxon>Platysporina</taxon>
        <taxon>Myxobolidae</taxon>
        <taxon>Thelohanellus</taxon>
    </lineage>
</organism>
<evidence type="ECO:0000313" key="2">
    <source>
        <dbReference type="Proteomes" id="UP000031668"/>
    </source>
</evidence>
<proteinExistence type="predicted"/>
<accession>A0A0C2M468</accession>
<reference evidence="1 2" key="1">
    <citation type="journal article" date="2014" name="Genome Biol. Evol.">
        <title>The genome of the myxosporean Thelohanellus kitauei shows adaptations to nutrient acquisition within its fish host.</title>
        <authorList>
            <person name="Yang Y."/>
            <person name="Xiong J."/>
            <person name="Zhou Z."/>
            <person name="Huo F."/>
            <person name="Miao W."/>
            <person name="Ran C."/>
            <person name="Liu Y."/>
            <person name="Zhang J."/>
            <person name="Feng J."/>
            <person name="Wang M."/>
            <person name="Wang M."/>
            <person name="Wang L."/>
            <person name="Yao B."/>
        </authorList>
    </citation>
    <scope>NUCLEOTIDE SEQUENCE [LARGE SCALE GENOMIC DNA]</scope>
    <source>
        <strain evidence="1">Wuqing</strain>
    </source>
</reference>
<dbReference type="AlphaFoldDB" id="A0A0C2M468"/>
<protein>
    <submittedName>
        <fullName evidence="1">Uncharacterized protein</fullName>
    </submittedName>
</protein>
<name>A0A0C2M468_THEKT</name>
<evidence type="ECO:0000313" key="1">
    <source>
        <dbReference type="EMBL" id="KII61820.1"/>
    </source>
</evidence>
<dbReference type="Proteomes" id="UP000031668">
    <property type="component" value="Unassembled WGS sequence"/>
</dbReference>
<dbReference type="EMBL" id="JWZT01005236">
    <property type="protein sequence ID" value="KII61820.1"/>
    <property type="molecule type" value="Genomic_DNA"/>
</dbReference>
<comment type="caution">
    <text evidence="1">The sequence shown here is derived from an EMBL/GenBank/DDBJ whole genome shotgun (WGS) entry which is preliminary data.</text>
</comment>
<gene>
    <name evidence="1" type="ORF">RF11_10088</name>
</gene>
<sequence length="174" mass="20275">MSKNEKFKFFFNYSIQLRNEQRFMKLLKVYKRSLENFDLFKNTYGLDEKIKSYGILVNFKKNIFTQLSLVTQEALVKDLTNEAEEKKILDKVDLLNNSCLTYTNILCIGLLITDKMFTHFDEPLSQLVEEFSKSANDKAEHEILVDSIFSSIYVGCFDNLDIESLVCASDIPNY</sequence>
<keyword evidence="2" id="KW-1185">Reference proteome</keyword>